<feature type="region of interest" description="Disordered" evidence="9">
    <location>
        <begin position="432"/>
        <end position="568"/>
    </location>
</feature>
<dbReference type="SMART" id="SM00513">
    <property type="entry name" value="SAP"/>
    <property type="match status" value="1"/>
</dbReference>
<dbReference type="PROSITE" id="PS51044">
    <property type="entry name" value="ZF_SP_RING"/>
    <property type="match status" value="1"/>
</dbReference>
<dbReference type="Gene3D" id="2.60.120.780">
    <property type="entry name" value="PINIT domain"/>
    <property type="match status" value="1"/>
</dbReference>
<dbReference type="InterPro" id="IPR023321">
    <property type="entry name" value="PINIT"/>
</dbReference>
<feature type="domain" description="PINIT" evidence="12">
    <location>
        <begin position="120"/>
        <end position="269"/>
    </location>
</feature>
<keyword evidence="7" id="KW-0862">Zinc</keyword>
<keyword evidence="3" id="KW-0808">Transferase</keyword>
<dbReference type="GO" id="GO:0008270">
    <property type="term" value="F:zinc ion binding"/>
    <property type="evidence" value="ECO:0007669"/>
    <property type="project" value="UniProtKB-KW"/>
</dbReference>
<dbReference type="Pfam" id="PF14324">
    <property type="entry name" value="PINIT"/>
    <property type="match status" value="1"/>
</dbReference>
<feature type="compositionally biased region" description="Low complexity" evidence="9">
    <location>
        <begin position="75"/>
        <end position="86"/>
    </location>
</feature>
<dbReference type="AlphaFoldDB" id="A0A6A6ZDN3"/>
<feature type="domain" description="SP-RING-type" evidence="11">
    <location>
        <begin position="298"/>
        <end position="379"/>
    </location>
</feature>
<dbReference type="InterPro" id="IPR004181">
    <property type="entry name" value="Znf_MIZ"/>
</dbReference>
<dbReference type="Pfam" id="PF02037">
    <property type="entry name" value="SAP"/>
    <property type="match status" value="1"/>
</dbReference>
<sequence>MASSLQQMALSITERSKTLINNDLKKLCKEEGASQSGNKATLQTRVVGLINNAVYKGDAEMMRRLQYRVGHNGNAPPASHLAASSSPAPPTYVPPPAPPTNGYTMANGYQNNAAYPAYQQPQLPPRPQYFFKDSPFFEIRELVLTNITLEASPSHRQNCTRQLILNEALCARMKADESLRLLLFGALEQPLAPFTRLDIIFPSQIEVRVNGEELKANFKGLKNKPGSTRPADITDLVRKSPANFRNNLMITYALTQKKYNIYVYMVKKFSVEELTRRIKQRSVISRQSVLNEMMKKANDPDIEVGSSVMSLKDPISTVRINTPCRSTVCSHNQCFDADSFLQLQEQAPTWICPICNKTISYEGLAVDQYVEEILSKVRNADQVTIQANGEWSTNRESTPPRRNGYAAQDDSDDDLIEISDYRDRLTTIKAEAAPTPVSLSTPPLPSRETSTAPRSSNKRTAEVVDLTLDDDDEPPRPAKKVAYHAPSNLSEASRRYQLPPLPHHAAHSRPFPPSYMHSSSRQEYPRPPSTPPDRSGYGAYRPAPANSRPSYSGQGTSHHPNYLGSSSP</sequence>
<dbReference type="Proteomes" id="UP000799424">
    <property type="component" value="Unassembled WGS sequence"/>
</dbReference>
<protein>
    <recommendedName>
        <fullName evidence="15">E3 SUMO-protein ligase PIAS1</fullName>
    </recommendedName>
</protein>
<dbReference type="InterPro" id="IPR003034">
    <property type="entry name" value="SAP_dom"/>
</dbReference>
<comment type="pathway">
    <text evidence="1">Protein modification; protein sumoylation.</text>
</comment>
<feature type="compositionally biased region" description="Polar residues" evidence="9">
    <location>
        <begin position="547"/>
        <end position="568"/>
    </location>
</feature>
<evidence type="ECO:0000256" key="7">
    <source>
        <dbReference type="ARBA" id="ARBA00022833"/>
    </source>
</evidence>
<organism evidence="13 14">
    <name type="scientific">Ophiobolus disseminans</name>
    <dbReference type="NCBI Taxonomy" id="1469910"/>
    <lineage>
        <taxon>Eukaryota</taxon>
        <taxon>Fungi</taxon>
        <taxon>Dikarya</taxon>
        <taxon>Ascomycota</taxon>
        <taxon>Pezizomycotina</taxon>
        <taxon>Dothideomycetes</taxon>
        <taxon>Pleosporomycetidae</taxon>
        <taxon>Pleosporales</taxon>
        <taxon>Pleosporineae</taxon>
        <taxon>Phaeosphaeriaceae</taxon>
        <taxon>Ophiobolus</taxon>
    </lineage>
</organism>
<evidence type="ECO:0000259" key="11">
    <source>
        <dbReference type="PROSITE" id="PS51044"/>
    </source>
</evidence>
<feature type="region of interest" description="Disordered" evidence="9">
    <location>
        <begin position="70"/>
        <end position="96"/>
    </location>
</feature>
<dbReference type="InterPro" id="IPR038654">
    <property type="entry name" value="PINIT_sf"/>
</dbReference>
<evidence type="ECO:0000256" key="2">
    <source>
        <dbReference type="ARBA" id="ARBA00005383"/>
    </source>
</evidence>
<dbReference type="OrthoDB" id="28127at2759"/>
<reference evidence="13" key="1">
    <citation type="journal article" date="2020" name="Stud. Mycol.">
        <title>101 Dothideomycetes genomes: a test case for predicting lifestyles and emergence of pathogens.</title>
        <authorList>
            <person name="Haridas S."/>
            <person name="Albert R."/>
            <person name="Binder M."/>
            <person name="Bloem J."/>
            <person name="Labutti K."/>
            <person name="Salamov A."/>
            <person name="Andreopoulos B."/>
            <person name="Baker S."/>
            <person name="Barry K."/>
            <person name="Bills G."/>
            <person name="Bluhm B."/>
            <person name="Cannon C."/>
            <person name="Castanera R."/>
            <person name="Culley D."/>
            <person name="Daum C."/>
            <person name="Ezra D."/>
            <person name="Gonzalez J."/>
            <person name="Henrissat B."/>
            <person name="Kuo A."/>
            <person name="Liang C."/>
            <person name="Lipzen A."/>
            <person name="Lutzoni F."/>
            <person name="Magnuson J."/>
            <person name="Mondo S."/>
            <person name="Nolan M."/>
            <person name="Ohm R."/>
            <person name="Pangilinan J."/>
            <person name="Park H.-J."/>
            <person name="Ramirez L."/>
            <person name="Alfaro M."/>
            <person name="Sun H."/>
            <person name="Tritt A."/>
            <person name="Yoshinaga Y."/>
            <person name="Zwiers L.-H."/>
            <person name="Turgeon B."/>
            <person name="Goodwin S."/>
            <person name="Spatafora J."/>
            <person name="Crous P."/>
            <person name="Grigoriev I."/>
        </authorList>
    </citation>
    <scope>NUCLEOTIDE SEQUENCE</scope>
    <source>
        <strain evidence="13">CBS 113818</strain>
    </source>
</reference>
<dbReference type="Gene3D" id="3.30.40.10">
    <property type="entry name" value="Zinc/RING finger domain, C3HC4 (zinc finger)"/>
    <property type="match status" value="1"/>
</dbReference>
<dbReference type="EMBL" id="MU006246">
    <property type="protein sequence ID" value="KAF2819130.1"/>
    <property type="molecule type" value="Genomic_DNA"/>
</dbReference>
<evidence type="ECO:0000259" key="10">
    <source>
        <dbReference type="PROSITE" id="PS50800"/>
    </source>
</evidence>
<keyword evidence="5 8" id="KW-0863">Zinc-finger</keyword>
<evidence type="ECO:0000256" key="6">
    <source>
        <dbReference type="ARBA" id="ARBA00022786"/>
    </source>
</evidence>
<evidence type="ECO:0000256" key="5">
    <source>
        <dbReference type="ARBA" id="ARBA00022771"/>
    </source>
</evidence>
<dbReference type="PROSITE" id="PS51466">
    <property type="entry name" value="PINIT"/>
    <property type="match status" value="1"/>
</dbReference>
<accession>A0A6A6ZDN3</accession>
<dbReference type="Pfam" id="PF02891">
    <property type="entry name" value="zf-MIZ"/>
    <property type="match status" value="1"/>
</dbReference>
<dbReference type="PANTHER" id="PTHR10782">
    <property type="entry name" value="ZINC FINGER MIZ DOMAIN-CONTAINING PROTEIN"/>
    <property type="match status" value="1"/>
</dbReference>
<dbReference type="InterPro" id="IPR013083">
    <property type="entry name" value="Znf_RING/FYVE/PHD"/>
</dbReference>
<dbReference type="CDD" id="cd16792">
    <property type="entry name" value="SP-RING_Siz-like"/>
    <property type="match status" value="1"/>
</dbReference>
<feature type="domain" description="SAP" evidence="10">
    <location>
        <begin position="16"/>
        <end position="50"/>
    </location>
</feature>
<dbReference type="PANTHER" id="PTHR10782:SF4">
    <property type="entry name" value="TONALLI, ISOFORM E"/>
    <property type="match status" value="1"/>
</dbReference>
<proteinExistence type="inferred from homology"/>
<evidence type="ECO:0008006" key="15">
    <source>
        <dbReference type="Google" id="ProtNLM"/>
    </source>
</evidence>
<evidence type="ECO:0000259" key="12">
    <source>
        <dbReference type="PROSITE" id="PS51466"/>
    </source>
</evidence>
<comment type="similarity">
    <text evidence="2">Belongs to the PIAS family.</text>
</comment>
<keyword evidence="4" id="KW-0479">Metal-binding</keyword>
<dbReference type="GO" id="GO:0000785">
    <property type="term" value="C:chromatin"/>
    <property type="evidence" value="ECO:0007669"/>
    <property type="project" value="TreeGrafter"/>
</dbReference>
<feature type="region of interest" description="Disordered" evidence="9">
    <location>
        <begin position="389"/>
        <end position="414"/>
    </location>
</feature>
<evidence type="ECO:0000256" key="3">
    <source>
        <dbReference type="ARBA" id="ARBA00022679"/>
    </source>
</evidence>
<feature type="compositionally biased region" description="Pro residues" evidence="9">
    <location>
        <begin position="87"/>
        <end position="96"/>
    </location>
</feature>
<keyword evidence="6" id="KW-0833">Ubl conjugation pathway</keyword>
<name>A0A6A6ZDN3_9PLEO</name>
<evidence type="ECO:0000256" key="4">
    <source>
        <dbReference type="ARBA" id="ARBA00022723"/>
    </source>
</evidence>
<dbReference type="GO" id="GO:0061665">
    <property type="term" value="F:SUMO ligase activity"/>
    <property type="evidence" value="ECO:0007669"/>
    <property type="project" value="TreeGrafter"/>
</dbReference>
<evidence type="ECO:0000256" key="1">
    <source>
        <dbReference type="ARBA" id="ARBA00004718"/>
    </source>
</evidence>
<evidence type="ECO:0000313" key="13">
    <source>
        <dbReference type="EMBL" id="KAF2819130.1"/>
    </source>
</evidence>
<evidence type="ECO:0000256" key="9">
    <source>
        <dbReference type="SAM" id="MobiDB-lite"/>
    </source>
</evidence>
<keyword evidence="14" id="KW-1185">Reference proteome</keyword>
<dbReference type="UniPathway" id="UPA00886"/>
<evidence type="ECO:0000313" key="14">
    <source>
        <dbReference type="Proteomes" id="UP000799424"/>
    </source>
</evidence>
<dbReference type="PROSITE" id="PS50800">
    <property type="entry name" value="SAP"/>
    <property type="match status" value="1"/>
</dbReference>
<gene>
    <name evidence="13" type="ORF">CC86DRAFT_375304</name>
</gene>
<evidence type="ECO:0000256" key="8">
    <source>
        <dbReference type="PROSITE-ProRule" id="PRU00452"/>
    </source>
</evidence>
<dbReference type="GO" id="GO:0016925">
    <property type="term" value="P:protein sumoylation"/>
    <property type="evidence" value="ECO:0007669"/>
    <property type="project" value="UniProtKB-UniPathway"/>
</dbReference>
<dbReference type="InterPro" id="IPR031141">
    <property type="entry name" value="SIZ1/2_SP-RING"/>
</dbReference>